<dbReference type="OrthoDB" id="4822551at2"/>
<feature type="transmembrane region" description="Helical" evidence="1">
    <location>
        <begin position="115"/>
        <end position="131"/>
    </location>
</feature>
<dbReference type="InterPro" id="IPR053150">
    <property type="entry name" value="Teicoplanin_resist-assoc"/>
</dbReference>
<dbReference type="PANTHER" id="PTHR36834">
    <property type="entry name" value="MEMBRANE PROTEIN-RELATED"/>
    <property type="match status" value="1"/>
</dbReference>
<gene>
    <name evidence="3" type="ORF">AM231_14045</name>
</gene>
<keyword evidence="1" id="KW-0812">Transmembrane</keyword>
<sequence length="140" mass="15942">MKSRVAIFALILLIGYSLLLGYWMLWGFGRTTQPDYSYNLVPFLTITSYFPIRTMSSWINIVGNIAVFMPFGMLLPLAFRIRFLKSLGFFLAGLCLLEVTQLLSRQGSLDVDDLILNSVGFTLGYGLLCFIKKWKSARTY</sequence>
<feature type="transmembrane region" description="Helical" evidence="1">
    <location>
        <begin position="58"/>
        <end position="79"/>
    </location>
</feature>
<dbReference type="Proteomes" id="UP000036932">
    <property type="component" value="Unassembled WGS sequence"/>
</dbReference>
<dbReference type="InterPro" id="IPR006976">
    <property type="entry name" value="VanZ-like"/>
</dbReference>
<dbReference type="RefSeq" id="WP_054403092.1">
    <property type="nucleotide sequence ID" value="NZ_LIUT01000001.1"/>
</dbReference>
<dbReference type="Pfam" id="PF04892">
    <property type="entry name" value="VanZ"/>
    <property type="match status" value="1"/>
</dbReference>
<dbReference type="PANTHER" id="PTHR36834:SF1">
    <property type="entry name" value="INTEGRAL MEMBRANE PROTEIN"/>
    <property type="match status" value="1"/>
</dbReference>
<organism evidence="3 4">
    <name type="scientific">Paenibacillus solani</name>
    <dbReference type="NCBI Taxonomy" id="1705565"/>
    <lineage>
        <taxon>Bacteria</taxon>
        <taxon>Bacillati</taxon>
        <taxon>Bacillota</taxon>
        <taxon>Bacilli</taxon>
        <taxon>Bacillales</taxon>
        <taxon>Paenibacillaceae</taxon>
        <taxon>Paenibacillus</taxon>
    </lineage>
</organism>
<reference evidence="4" key="1">
    <citation type="submission" date="2015-08" db="EMBL/GenBank/DDBJ databases">
        <title>Genome sequencing project for genomic taxonomy and phylogenomics of Bacillus-like bacteria.</title>
        <authorList>
            <person name="Liu B."/>
            <person name="Wang J."/>
            <person name="Zhu Y."/>
            <person name="Liu G."/>
            <person name="Chen Q."/>
            <person name="Chen Z."/>
            <person name="Lan J."/>
            <person name="Che J."/>
            <person name="Ge C."/>
            <person name="Shi H."/>
            <person name="Pan Z."/>
            <person name="Liu X."/>
        </authorList>
    </citation>
    <scope>NUCLEOTIDE SEQUENCE [LARGE SCALE GENOMIC DNA]</scope>
    <source>
        <strain evidence="4">FJAT-22460</strain>
    </source>
</reference>
<evidence type="ECO:0000313" key="3">
    <source>
        <dbReference type="EMBL" id="KOR90147.1"/>
    </source>
</evidence>
<evidence type="ECO:0000256" key="1">
    <source>
        <dbReference type="SAM" id="Phobius"/>
    </source>
</evidence>
<keyword evidence="1" id="KW-1133">Transmembrane helix</keyword>
<dbReference type="AlphaFoldDB" id="A0A0M1P6W2"/>
<evidence type="ECO:0000259" key="2">
    <source>
        <dbReference type="Pfam" id="PF04892"/>
    </source>
</evidence>
<dbReference type="EMBL" id="LIUT01000001">
    <property type="protein sequence ID" value="KOR90147.1"/>
    <property type="molecule type" value="Genomic_DNA"/>
</dbReference>
<feature type="domain" description="VanZ-like" evidence="2">
    <location>
        <begin position="9"/>
        <end position="131"/>
    </location>
</feature>
<feature type="transmembrane region" description="Helical" evidence="1">
    <location>
        <begin position="6"/>
        <end position="24"/>
    </location>
</feature>
<proteinExistence type="predicted"/>
<accession>A0A0M1P6W2</accession>
<keyword evidence="1" id="KW-0472">Membrane</keyword>
<comment type="caution">
    <text evidence="3">The sequence shown here is derived from an EMBL/GenBank/DDBJ whole genome shotgun (WGS) entry which is preliminary data.</text>
</comment>
<protein>
    <submittedName>
        <fullName evidence="3">Antibiotic resistance protein VanZ</fullName>
    </submittedName>
</protein>
<name>A0A0M1P6W2_9BACL</name>
<evidence type="ECO:0000313" key="4">
    <source>
        <dbReference type="Proteomes" id="UP000036932"/>
    </source>
</evidence>
<keyword evidence="4" id="KW-1185">Reference proteome</keyword>
<feature type="transmembrane region" description="Helical" evidence="1">
    <location>
        <begin position="86"/>
        <end position="103"/>
    </location>
</feature>
<dbReference type="PATRIC" id="fig|1705565.3.peg.4846"/>